<evidence type="ECO:0000313" key="2">
    <source>
        <dbReference type="EMBL" id="MDT0351507.1"/>
    </source>
</evidence>
<dbReference type="Pfam" id="PF12697">
    <property type="entry name" value="Abhydrolase_6"/>
    <property type="match status" value="1"/>
</dbReference>
<dbReference type="PANTHER" id="PTHR43433">
    <property type="entry name" value="HYDROLASE, ALPHA/BETA FOLD FAMILY PROTEIN"/>
    <property type="match status" value="1"/>
</dbReference>
<dbReference type="Proteomes" id="UP001183202">
    <property type="component" value="Unassembled WGS sequence"/>
</dbReference>
<dbReference type="Gene3D" id="3.40.50.1820">
    <property type="entry name" value="alpha/beta hydrolase"/>
    <property type="match status" value="1"/>
</dbReference>
<name>A0ABU2ND36_9PSEU</name>
<dbReference type="SUPFAM" id="SSF53474">
    <property type="entry name" value="alpha/beta-Hydrolases"/>
    <property type="match status" value="1"/>
</dbReference>
<accession>A0ABU2ND36</accession>
<dbReference type="EMBL" id="JAVREJ010000013">
    <property type="protein sequence ID" value="MDT0351507.1"/>
    <property type="molecule type" value="Genomic_DNA"/>
</dbReference>
<dbReference type="GO" id="GO:0016787">
    <property type="term" value="F:hydrolase activity"/>
    <property type="evidence" value="ECO:0007669"/>
    <property type="project" value="UniProtKB-KW"/>
</dbReference>
<dbReference type="InterPro" id="IPR029058">
    <property type="entry name" value="AB_hydrolase_fold"/>
</dbReference>
<dbReference type="InterPro" id="IPR050471">
    <property type="entry name" value="AB_hydrolase"/>
</dbReference>
<comment type="caution">
    <text evidence="2">The sequence shown here is derived from an EMBL/GenBank/DDBJ whole genome shotgun (WGS) entry which is preliminary data.</text>
</comment>
<protein>
    <submittedName>
        <fullName evidence="2">Alpha/beta hydrolase</fullName>
    </submittedName>
</protein>
<reference evidence="3" key="1">
    <citation type="submission" date="2023-07" db="EMBL/GenBank/DDBJ databases">
        <title>30 novel species of actinomycetes from the DSMZ collection.</title>
        <authorList>
            <person name="Nouioui I."/>
        </authorList>
    </citation>
    <scope>NUCLEOTIDE SEQUENCE [LARGE SCALE GENOMIC DNA]</scope>
    <source>
        <strain evidence="3">DSM 45834</strain>
    </source>
</reference>
<keyword evidence="2" id="KW-0378">Hydrolase</keyword>
<proteinExistence type="predicted"/>
<keyword evidence="3" id="KW-1185">Reference proteome</keyword>
<evidence type="ECO:0000259" key="1">
    <source>
        <dbReference type="Pfam" id="PF12697"/>
    </source>
</evidence>
<organism evidence="2 3">
    <name type="scientific">Pseudonocardia charpentierae</name>
    <dbReference type="NCBI Taxonomy" id="3075545"/>
    <lineage>
        <taxon>Bacteria</taxon>
        <taxon>Bacillati</taxon>
        <taxon>Actinomycetota</taxon>
        <taxon>Actinomycetes</taxon>
        <taxon>Pseudonocardiales</taxon>
        <taxon>Pseudonocardiaceae</taxon>
        <taxon>Pseudonocardia</taxon>
    </lineage>
</organism>
<evidence type="ECO:0000313" key="3">
    <source>
        <dbReference type="Proteomes" id="UP001183202"/>
    </source>
</evidence>
<dbReference type="InterPro" id="IPR000073">
    <property type="entry name" value="AB_hydrolase_1"/>
</dbReference>
<feature type="domain" description="AB hydrolase-1" evidence="1">
    <location>
        <begin position="23"/>
        <end position="238"/>
    </location>
</feature>
<dbReference type="PANTHER" id="PTHR43433:SF5">
    <property type="entry name" value="AB HYDROLASE-1 DOMAIN-CONTAINING PROTEIN"/>
    <property type="match status" value="1"/>
</dbReference>
<sequence length="258" mass="27995">MEAVVDLGGVRTWYAVDGAGEPLVYLHGGFSDSDELDPVHAQYAARFRLYTPDRRAHGRTADVEGPLDFEMVAADTIAFLEQVVGGPAHLVGFSDGATAALHVALRRPDLVRRMVMISGQFHRDGLLPDLFGDDLAAAAAGMVESPLAKRYAAVSPDGAEHYPVVAEKIMRMAFEEPQLDVAELRGVQARTLVVSGDDDVVRLEHTLALYRGIPDAELAVVPGTSHVLILEKPDLVARLVLDFLTTEPVATRIPIRRK</sequence>
<gene>
    <name evidence="2" type="ORF">RM445_18405</name>
</gene>
<dbReference type="RefSeq" id="WP_311557848.1">
    <property type="nucleotide sequence ID" value="NZ_JAVREJ010000013.1"/>
</dbReference>